<accession>A0A1Y1CI46</accession>
<keyword evidence="1" id="KW-0472">Membrane</keyword>
<keyword evidence="1" id="KW-1133">Transmembrane helix</keyword>
<name>A0A1Y1CI46_9BACT</name>
<dbReference type="Proteomes" id="UP000218267">
    <property type="component" value="Chromosome"/>
</dbReference>
<gene>
    <name evidence="3" type="ORF">ALGA_1683</name>
</gene>
<dbReference type="RefSeq" id="WP_096428933.1">
    <property type="nucleotide sequence ID" value="NZ_AP018042.1"/>
</dbReference>
<evidence type="ECO:0000256" key="1">
    <source>
        <dbReference type="SAM" id="Phobius"/>
    </source>
</evidence>
<feature type="transmembrane region" description="Helical" evidence="1">
    <location>
        <begin position="6"/>
        <end position="30"/>
    </location>
</feature>
<reference evidence="4" key="2">
    <citation type="journal article" date="2020" name="Antonie Van Leeuwenhoek">
        <title>Labilibaculum antarcticum sp. nov., a novel facultative anaerobic, psychrotorelant bacterium isolated from marine sediment of Antarctica.</title>
        <authorList>
            <person name="Watanabe M."/>
            <person name="Kojima H."/>
            <person name="Fukui M."/>
        </authorList>
    </citation>
    <scope>NUCLEOTIDE SEQUENCE [LARGE SCALE GENOMIC DNA]</scope>
    <source>
        <strain evidence="4">SPP2</strain>
    </source>
</reference>
<keyword evidence="4" id="KW-1185">Reference proteome</keyword>
<dbReference type="Pfam" id="PF12729">
    <property type="entry name" value="4HB_MCP_1"/>
    <property type="match status" value="1"/>
</dbReference>
<proteinExistence type="predicted"/>
<keyword evidence="1" id="KW-0812">Transmembrane</keyword>
<dbReference type="InterPro" id="IPR024478">
    <property type="entry name" value="HlyB_4HB_MCP"/>
</dbReference>
<evidence type="ECO:0000313" key="3">
    <source>
        <dbReference type="EMBL" id="BAX80058.1"/>
    </source>
</evidence>
<dbReference type="KEGG" id="mbas:ALGA_1683"/>
<sequence length="207" mass="23770">MKNLKFTTRLLIGFITIIFFSSIIVALAFIQIHKISTDVKEIYAHPFIVSNAVKAIEINVNAIHRSMKDVVLSENTEEMNKYIELVNHCDSLIHQAFKLVEERYLGNKNDVIDAHITYTDWSKIRSKVIELEIAGKNSDAVKVTKGEGAVHVKLILDKTKVLLEFAQNKADEIYSDHLKEIRKGTLLLLAITFFFITTKYPYLYFFS</sequence>
<dbReference type="OrthoDB" id="7345856at2"/>
<organism evidence="3 4">
    <name type="scientific">Labilibaculum antarcticum</name>
    <dbReference type="NCBI Taxonomy" id="1717717"/>
    <lineage>
        <taxon>Bacteria</taxon>
        <taxon>Pseudomonadati</taxon>
        <taxon>Bacteroidota</taxon>
        <taxon>Bacteroidia</taxon>
        <taxon>Marinilabiliales</taxon>
        <taxon>Marinifilaceae</taxon>
        <taxon>Labilibaculum</taxon>
    </lineage>
</organism>
<feature type="domain" description="Chemotaxis methyl-accepting receptor HlyB-like 4HB MCP" evidence="2">
    <location>
        <begin position="3"/>
        <end position="177"/>
    </location>
</feature>
<feature type="transmembrane region" description="Helical" evidence="1">
    <location>
        <begin position="186"/>
        <end position="205"/>
    </location>
</feature>
<dbReference type="AlphaFoldDB" id="A0A1Y1CI46"/>
<protein>
    <recommendedName>
        <fullName evidence="2">Chemotaxis methyl-accepting receptor HlyB-like 4HB MCP domain-containing protein</fullName>
    </recommendedName>
</protein>
<dbReference type="EMBL" id="AP018042">
    <property type="protein sequence ID" value="BAX80058.1"/>
    <property type="molecule type" value="Genomic_DNA"/>
</dbReference>
<evidence type="ECO:0000313" key="4">
    <source>
        <dbReference type="Proteomes" id="UP000218267"/>
    </source>
</evidence>
<reference evidence="3 4" key="1">
    <citation type="journal article" date="2018" name="Mar. Genomics">
        <title>Complete genome sequence of Marinifilaceae bacterium strain SPP2, isolated from the Antarctic marine sediment.</title>
        <authorList>
            <person name="Watanabe M."/>
            <person name="Kojima H."/>
            <person name="Fukui M."/>
        </authorList>
    </citation>
    <scope>NUCLEOTIDE SEQUENCE [LARGE SCALE GENOMIC DNA]</scope>
    <source>
        <strain evidence="3 4">SPP2</strain>
    </source>
</reference>
<evidence type="ECO:0000259" key="2">
    <source>
        <dbReference type="Pfam" id="PF12729"/>
    </source>
</evidence>